<evidence type="ECO:0000259" key="10">
    <source>
        <dbReference type="PROSITE" id="PS50157"/>
    </source>
</evidence>
<protein>
    <recommendedName>
        <fullName evidence="10">C2H2-type domain-containing protein</fullName>
    </recommendedName>
</protein>
<evidence type="ECO:0000256" key="9">
    <source>
        <dbReference type="SAM" id="MobiDB-lite"/>
    </source>
</evidence>
<sequence length="269" mass="29984">MLVPLASRIISPQPIPMTYSSMFQPSGATLDARSLPSFNSPPKAPKSITPRKRAARVVRSPRKPKATTSTKVAKKQAVPRKRTTQPSTRSRLIGPTTRANPQSERSPADGSSAMDVDTPDSAASPSLDHDVRCWIGGCTAMFASADELQGHHNVRHWGYVGTFRCPFEGCSTKARKLGDIKRHMNTMKHGGAREIRCEMGCDKVFSRRDALKRHQESSHMVCHPAARGTQEVEQEQEQEQEQEREREQEQEQNDDDDDDSSEEEDSDSD</sequence>
<keyword evidence="12" id="KW-1185">Reference proteome</keyword>
<feature type="region of interest" description="Disordered" evidence="9">
    <location>
        <begin position="30"/>
        <end position="125"/>
    </location>
</feature>
<evidence type="ECO:0000256" key="4">
    <source>
        <dbReference type="ARBA" id="ARBA00022833"/>
    </source>
</evidence>
<evidence type="ECO:0000313" key="11">
    <source>
        <dbReference type="EMBL" id="KIK52681.1"/>
    </source>
</evidence>
<dbReference type="Gene3D" id="3.30.160.60">
    <property type="entry name" value="Classic Zinc Finger"/>
    <property type="match status" value="1"/>
</dbReference>
<dbReference type="GO" id="GO:0006357">
    <property type="term" value="P:regulation of transcription by RNA polymerase II"/>
    <property type="evidence" value="ECO:0007669"/>
    <property type="project" value="TreeGrafter"/>
</dbReference>
<accession>A0A0D0BDQ4</accession>
<feature type="compositionally biased region" description="Basic residues" evidence="9">
    <location>
        <begin position="49"/>
        <end position="65"/>
    </location>
</feature>
<dbReference type="GO" id="GO:0005634">
    <property type="term" value="C:nucleus"/>
    <property type="evidence" value="ECO:0007669"/>
    <property type="project" value="UniProtKB-SubCell"/>
</dbReference>
<dbReference type="HOGENOM" id="CLU_1034603_0_0_1"/>
<evidence type="ECO:0000256" key="8">
    <source>
        <dbReference type="PROSITE-ProRule" id="PRU00042"/>
    </source>
</evidence>
<keyword evidence="5" id="KW-0805">Transcription regulation</keyword>
<keyword evidence="7" id="KW-0539">Nucleus</keyword>
<organism evidence="11 12">
    <name type="scientific">Collybiopsis luxurians FD-317 M1</name>
    <dbReference type="NCBI Taxonomy" id="944289"/>
    <lineage>
        <taxon>Eukaryota</taxon>
        <taxon>Fungi</taxon>
        <taxon>Dikarya</taxon>
        <taxon>Basidiomycota</taxon>
        <taxon>Agaricomycotina</taxon>
        <taxon>Agaricomycetes</taxon>
        <taxon>Agaricomycetidae</taxon>
        <taxon>Agaricales</taxon>
        <taxon>Marasmiineae</taxon>
        <taxon>Omphalotaceae</taxon>
        <taxon>Collybiopsis</taxon>
        <taxon>Collybiopsis luxurians</taxon>
    </lineage>
</organism>
<evidence type="ECO:0000256" key="6">
    <source>
        <dbReference type="ARBA" id="ARBA00023163"/>
    </source>
</evidence>
<evidence type="ECO:0000256" key="5">
    <source>
        <dbReference type="ARBA" id="ARBA00023015"/>
    </source>
</evidence>
<keyword evidence="3 8" id="KW-0863">Zinc-finger</keyword>
<dbReference type="PROSITE" id="PS00028">
    <property type="entry name" value="ZINC_FINGER_C2H2_1"/>
    <property type="match status" value="1"/>
</dbReference>
<feature type="region of interest" description="Disordered" evidence="9">
    <location>
        <begin position="212"/>
        <end position="269"/>
    </location>
</feature>
<evidence type="ECO:0000256" key="2">
    <source>
        <dbReference type="ARBA" id="ARBA00022723"/>
    </source>
</evidence>
<comment type="subcellular location">
    <subcellularLocation>
        <location evidence="1">Nucleus</location>
    </subcellularLocation>
</comment>
<feature type="compositionally biased region" description="Acidic residues" evidence="9">
    <location>
        <begin position="250"/>
        <end position="269"/>
    </location>
</feature>
<keyword evidence="6" id="KW-0804">Transcription</keyword>
<dbReference type="Pfam" id="PF00096">
    <property type="entry name" value="zf-C2H2"/>
    <property type="match status" value="1"/>
</dbReference>
<feature type="domain" description="C2H2-type" evidence="10">
    <location>
        <begin position="195"/>
        <end position="224"/>
    </location>
</feature>
<dbReference type="Proteomes" id="UP000053593">
    <property type="component" value="Unassembled WGS sequence"/>
</dbReference>
<dbReference type="EMBL" id="KN834839">
    <property type="protein sequence ID" value="KIK52681.1"/>
    <property type="molecule type" value="Genomic_DNA"/>
</dbReference>
<keyword evidence="2" id="KW-0479">Metal-binding</keyword>
<gene>
    <name evidence="11" type="ORF">GYMLUDRAFT_965258</name>
</gene>
<proteinExistence type="predicted"/>
<dbReference type="OrthoDB" id="3039341at2759"/>
<keyword evidence="4" id="KW-0862">Zinc</keyword>
<evidence type="ECO:0000256" key="1">
    <source>
        <dbReference type="ARBA" id="ARBA00004123"/>
    </source>
</evidence>
<feature type="compositionally biased region" description="Basic residues" evidence="9">
    <location>
        <begin position="72"/>
        <end position="83"/>
    </location>
</feature>
<evidence type="ECO:0000256" key="3">
    <source>
        <dbReference type="ARBA" id="ARBA00022771"/>
    </source>
</evidence>
<dbReference type="InterPro" id="IPR013087">
    <property type="entry name" value="Znf_C2H2_type"/>
</dbReference>
<dbReference type="InterPro" id="IPR051061">
    <property type="entry name" value="Zinc_finger_trans_reg"/>
</dbReference>
<dbReference type="PROSITE" id="PS50157">
    <property type="entry name" value="ZINC_FINGER_C2H2_2"/>
    <property type="match status" value="1"/>
</dbReference>
<dbReference type="GO" id="GO:0008270">
    <property type="term" value="F:zinc ion binding"/>
    <property type="evidence" value="ECO:0007669"/>
    <property type="project" value="UniProtKB-KW"/>
</dbReference>
<dbReference type="AlphaFoldDB" id="A0A0D0BDQ4"/>
<evidence type="ECO:0000313" key="12">
    <source>
        <dbReference type="Proteomes" id="UP000053593"/>
    </source>
</evidence>
<dbReference type="PANTHER" id="PTHR46179">
    <property type="entry name" value="ZINC FINGER PROTEIN"/>
    <property type="match status" value="1"/>
</dbReference>
<name>A0A0D0BDQ4_9AGAR</name>
<evidence type="ECO:0000256" key="7">
    <source>
        <dbReference type="ARBA" id="ARBA00023242"/>
    </source>
</evidence>
<reference evidence="11 12" key="1">
    <citation type="submission" date="2014-04" db="EMBL/GenBank/DDBJ databases">
        <title>Evolutionary Origins and Diversification of the Mycorrhizal Mutualists.</title>
        <authorList>
            <consortium name="DOE Joint Genome Institute"/>
            <consortium name="Mycorrhizal Genomics Consortium"/>
            <person name="Kohler A."/>
            <person name="Kuo A."/>
            <person name="Nagy L.G."/>
            <person name="Floudas D."/>
            <person name="Copeland A."/>
            <person name="Barry K.W."/>
            <person name="Cichocki N."/>
            <person name="Veneault-Fourrey C."/>
            <person name="LaButti K."/>
            <person name="Lindquist E.A."/>
            <person name="Lipzen A."/>
            <person name="Lundell T."/>
            <person name="Morin E."/>
            <person name="Murat C."/>
            <person name="Riley R."/>
            <person name="Ohm R."/>
            <person name="Sun H."/>
            <person name="Tunlid A."/>
            <person name="Henrissat B."/>
            <person name="Grigoriev I.V."/>
            <person name="Hibbett D.S."/>
            <person name="Martin F."/>
        </authorList>
    </citation>
    <scope>NUCLEOTIDE SEQUENCE [LARGE SCALE GENOMIC DNA]</scope>
    <source>
        <strain evidence="11 12">FD-317 M1</strain>
    </source>
</reference>
<dbReference type="PANTHER" id="PTHR46179:SF13">
    <property type="entry name" value="C2H2-TYPE DOMAIN-CONTAINING PROTEIN"/>
    <property type="match status" value="1"/>
</dbReference>
<dbReference type="SMART" id="SM00355">
    <property type="entry name" value="ZnF_C2H2"/>
    <property type="match status" value="3"/>
</dbReference>